<protein>
    <submittedName>
        <fullName evidence="2">Uncharacterized protein</fullName>
    </submittedName>
</protein>
<dbReference type="AlphaFoldDB" id="A0A5C6UAG3"/>
<proteinExistence type="predicted"/>
<comment type="caution">
    <text evidence="2">The sequence shown here is derived from an EMBL/GenBank/DDBJ whole genome shotgun (WGS) entry which is preliminary data.</text>
</comment>
<evidence type="ECO:0000313" key="3">
    <source>
        <dbReference type="Proteomes" id="UP000321129"/>
    </source>
</evidence>
<name>A0A5C6UAG3_9SPHN</name>
<keyword evidence="3" id="KW-1185">Reference proteome</keyword>
<dbReference type="RefSeq" id="WP_147123185.1">
    <property type="nucleotide sequence ID" value="NZ_VOPY01000002.1"/>
</dbReference>
<reference evidence="2 3" key="1">
    <citation type="submission" date="2019-08" db="EMBL/GenBank/DDBJ databases">
        <title>Sphingorhabdus soil sp. nov., isolated from arctic soil.</title>
        <authorList>
            <person name="Liu Y."/>
        </authorList>
    </citation>
    <scope>NUCLEOTIDE SEQUENCE [LARGE SCALE GENOMIC DNA]</scope>
    <source>
        <strain evidence="2 3">D-2Q-5-6</strain>
    </source>
</reference>
<accession>A0A5C6UAG3</accession>
<evidence type="ECO:0000256" key="1">
    <source>
        <dbReference type="SAM" id="MobiDB-lite"/>
    </source>
</evidence>
<gene>
    <name evidence="2" type="ORF">FSZ31_09965</name>
</gene>
<sequence>MDNEAQTPAWTRLERAIALLEDAVSDRHERDAVARDTQSAAPSEDSDLARRHAALKSAVAGCIDDIDALIDDGGNGDA</sequence>
<dbReference type="Proteomes" id="UP000321129">
    <property type="component" value="Unassembled WGS sequence"/>
</dbReference>
<dbReference type="EMBL" id="VOPY01000002">
    <property type="protein sequence ID" value="TXC69231.1"/>
    <property type="molecule type" value="Genomic_DNA"/>
</dbReference>
<evidence type="ECO:0000313" key="2">
    <source>
        <dbReference type="EMBL" id="TXC69231.1"/>
    </source>
</evidence>
<organism evidence="2 3">
    <name type="scientific">Flavisphingopyxis soli</name>
    <dbReference type="NCBI Taxonomy" id="2601267"/>
    <lineage>
        <taxon>Bacteria</taxon>
        <taxon>Pseudomonadati</taxon>
        <taxon>Pseudomonadota</taxon>
        <taxon>Alphaproteobacteria</taxon>
        <taxon>Sphingomonadales</taxon>
        <taxon>Sphingopyxidaceae</taxon>
        <taxon>Flavisphingopyxis</taxon>
    </lineage>
</organism>
<feature type="region of interest" description="Disordered" evidence="1">
    <location>
        <begin position="26"/>
        <end position="48"/>
    </location>
</feature>